<dbReference type="eggNOG" id="ENOG5032EHH">
    <property type="taxonomic scope" value="Bacteria"/>
</dbReference>
<dbReference type="RefSeq" id="WP_014281903.1">
    <property type="nucleotide sequence ID" value="NC_016641.1"/>
</dbReference>
<accession>G7VQL9</accession>
<reference evidence="1 2" key="3">
    <citation type="journal article" date="2012" name="J. Bacteriol.">
        <title>Genome Sequence of Paenibacillus terrae HPL-003, a Xylanase-Producing Bacterium Isolated from Soil Found in Forest Residue.</title>
        <authorList>
            <person name="Shin S.H."/>
            <person name="Kim S."/>
            <person name="Kim J.Y."/>
            <person name="Song H.Y."/>
            <person name="Cho S.J."/>
            <person name="Kim D.R."/>
            <person name="Lee K.I."/>
            <person name="Lim H.K."/>
            <person name="Park N.J."/>
            <person name="Hwang I.T."/>
            <person name="Yang K.S."/>
        </authorList>
    </citation>
    <scope>NUCLEOTIDE SEQUENCE [LARGE SCALE GENOMIC DNA]</scope>
    <source>
        <strain evidence="1 2">HPL-003</strain>
    </source>
</reference>
<name>G7VQL9_PAETH</name>
<dbReference type="KEGG" id="pta:HPL003_22420"/>
<reference evidence="2" key="1">
    <citation type="submission" date="2011-11" db="EMBL/GenBank/DDBJ databases">
        <title>Complete sequence of Paenibacillus terrae HPL-003.</title>
        <authorList>
            <person name="Shin S.H."/>
            <person name="Kim S."/>
            <person name="Kim J.Y."/>
        </authorList>
    </citation>
    <scope>NUCLEOTIDE SEQUENCE [LARGE SCALE GENOMIC DNA]</scope>
    <source>
        <strain evidence="2">HPL-003</strain>
    </source>
</reference>
<dbReference type="OrthoDB" id="2187943at2"/>
<proteinExistence type="predicted"/>
<organism evidence="1 2">
    <name type="scientific">Paenibacillus terrae (strain HPL-003)</name>
    <dbReference type="NCBI Taxonomy" id="985665"/>
    <lineage>
        <taxon>Bacteria</taxon>
        <taxon>Bacillati</taxon>
        <taxon>Bacillota</taxon>
        <taxon>Bacilli</taxon>
        <taxon>Bacillales</taxon>
        <taxon>Paenibacillaceae</taxon>
        <taxon>Paenibacillus</taxon>
    </lineage>
</organism>
<dbReference type="AlphaFoldDB" id="G7VQL9"/>
<gene>
    <name evidence="1" type="ordered locus">HPL003_22420</name>
</gene>
<dbReference type="EMBL" id="CP003107">
    <property type="protein sequence ID" value="AET61208.1"/>
    <property type="molecule type" value="Genomic_DNA"/>
</dbReference>
<protein>
    <submittedName>
        <fullName evidence="1">Uncharacterized protein</fullName>
    </submittedName>
</protein>
<evidence type="ECO:0000313" key="1">
    <source>
        <dbReference type="EMBL" id="AET61208.1"/>
    </source>
</evidence>
<sequence>MEYNELVERFEMGEEFQFYYKNDSYWISQNEEEYFLTRERDSFSQSFESSRELFVNGKIDDKTILELWEEIEF</sequence>
<evidence type="ECO:0000313" key="2">
    <source>
        <dbReference type="Proteomes" id="UP000005876"/>
    </source>
</evidence>
<dbReference type="HOGENOM" id="CLU_188986_1_0_9"/>
<reference key="2">
    <citation type="submission" date="2011-11" db="EMBL/GenBank/DDBJ databases">
        <authorList>
            <person name="Shin S.H."/>
            <person name="Kim S."/>
            <person name="Kim J.Y."/>
        </authorList>
    </citation>
    <scope>NUCLEOTIDE SEQUENCE</scope>
    <source>
        <strain>HPL-003</strain>
    </source>
</reference>
<dbReference type="Proteomes" id="UP000005876">
    <property type="component" value="Chromosome"/>
</dbReference>